<dbReference type="Proteomes" id="UP001451303">
    <property type="component" value="Unassembled WGS sequence"/>
</dbReference>
<gene>
    <name evidence="2" type="ORF">QR685DRAFT_603622</name>
</gene>
<keyword evidence="3" id="KW-1185">Reference proteome</keyword>
<organism evidence="2 3">
    <name type="scientific">Neurospora intermedia</name>
    <dbReference type="NCBI Taxonomy" id="5142"/>
    <lineage>
        <taxon>Eukaryota</taxon>
        <taxon>Fungi</taxon>
        <taxon>Dikarya</taxon>
        <taxon>Ascomycota</taxon>
        <taxon>Pezizomycotina</taxon>
        <taxon>Sordariomycetes</taxon>
        <taxon>Sordariomycetidae</taxon>
        <taxon>Sordariales</taxon>
        <taxon>Sordariaceae</taxon>
        <taxon>Neurospora</taxon>
    </lineage>
</organism>
<protein>
    <submittedName>
        <fullName evidence="2">Uncharacterized protein</fullName>
    </submittedName>
</protein>
<accession>A0ABR3DKH2</accession>
<evidence type="ECO:0000313" key="2">
    <source>
        <dbReference type="EMBL" id="KAL0473176.1"/>
    </source>
</evidence>
<evidence type="ECO:0000256" key="1">
    <source>
        <dbReference type="SAM" id="MobiDB-lite"/>
    </source>
</evidence>
<comment type="caution">
    <text evidence="2">The sequence shown here is derived from an EMBL/GenBank/DDBJ whole genome shotgun (WGS) entry which is preliminary data.</text>
</comment>
<reference evidence="2 3" key="1">
    <citation type="submission" date="2023-09" db="EMBL/GenBank/DDBJ databases">
        <title>Multi-omics analysis of a traditional fermented food reveals byproduct-associated fungal strains for waste-to-food upcycling.</title>
        <authorList>
            <consortium name="Lawrence Berkeley National Laboratory"/>
            <person name="Rekdal V.M."/>
            <person name="Villalobos-Escobedo J.M."/>
            <person name="Rodriguez-Valeron N."/>
            <person name="Garcia M.O."/>
            <person name="Vasquez D.P."/>
            <person name="Damayanti I."/>
            <person name="Sorensen P.M."/>
            <person name="Baidoo E.E."/>
            <person name="De Carvalho A.C."/>
            <person name="Riley R."/>
            <person name="Lipzen A."/>
            <person name="He G."/>
            <person name="Yan M."/>
            <person name="Haridas S."/>
            <person name="Daum C."/>
            <person name="Yoshinaga Y."/>
            <person name="Ng V."/>
            <person name="Grigoriev I.V."/>
            <person name="Munk R."/>
            <person name="Nuraida L."/>
            <person name="Wijaya C.H."/>
            <person name="Morales P.-C."/>
            <person name="Keasling J.D."/>
        </authorList>
    </citation>
    <scope>NUCLEOTIDE SEQUENCE [LARGE SCALE GENOMIC DNA]</scope>
    <source>
        <strain evidence="2 3">FGSC 2613</strain>
    </source>
</reference>
<feature type="region of interest" description="Disordered" evidence="1">
    <location>
        <begin position="40"/>
        <end position="89"/>
    </location>
</feature>
<evidence type="ECO:0000313" key="3">
    <source>
        <dbReference type="Proteomes" id="UP001451303"/>
    </source>
</evidence>
<proteinExistence type="predicted"/>
<sequence length="142" mass="15821">MEPSRLFSLASVCRSPQVNRLLRNGCRWDVDARTRNWRDAAAGGGIHGRGPTRTEQLEQGHHGQGKGDQLRKGTGKAGERTIGKGRRGRGIKATEIKVDVEWILDRMGIEAHTESPQPFFAASAERTQTRANEIRAKHEKKN</sequence>
<name>A0ABR3DKH2_NEUIN</name>
<dbReference type="EMBL" id="JAVLET010000002">
    <property type="protein sequence ID" value="KAL0473176.1"/>
    <property type="molecule type" value="Genomic_DNA"/>
</dbReference>